<dbReference type="InterPro" id="IPR052742">
    <property type="entry name" value="Mito_N-acetyltransferase"/>
</dbReference>
<comment type="caution">
    <text evidence="2">The sequence shown here is derived from an EMBL/GenBank/DDBJ whole genome shotgun (WGS) entry which is preliminary data.</text>
</comment>
<proteinExistence type="predicted"/>
<dbReference type="Pfam" id="PF00583">
    <property type="entry name" value="Acetyltransf_1"/>
    <property type="match status" value="1"/>
</dbReference>
<dbReference type="AlphaFoldDB" id="A0A4R7AYJ3"/>
<dbReference type="PANTHER" id="PTHR43138">
    <property type="entry name" value="ACETYLTRANSFERASE, GNAT FAMILY"/>
    <property type="match status" value="1"/>
</dbReference>
<dbReference type="PANTHER" id="PTHR43138:SF1">
    <property type="entry name" value="N-ACETYLTRANSFERASE ACA1"/>
    <property type="match status" value="1"/>
</dbReference>
<dbReference type="InterPro" id="IPR016181">
    <property type="entry name" value="Acyl_CoA_acyltransferase"/>
</dbReference>
<evidence type="ECO:0000313" key="2">
    <source>
        <dbReference type="EMBL" id="TDR72992.1"/>
    </source>
</evidence>
<dbReference type="EMBL" id="SNZP01000015">
    <property type="protein sequence ID" value="TDR72992.1"/>
    <property type="molecule type" value="Genomic_DNA"/>
</dbReference>
<keyword evidence="3" id="KW-1185">Reference proteome</keyword>
<gene>
    <name evidence="2" type="ORF">DFP86_11523</name>
</gene>
<accession>A0A4R7AYJ3</accession>
<dbReference type="Gene3D" id="3.40.630.30">
    <property type="match status" value="1"/>
</dbReference>
<protein>
    <submittedName>
        <fullName evidence="2">Acetyltransferase (GNAT) family protein</fullName>
    </submittedName>
</protein>
<keyword evidence="2" id="KW-0808">Transferase</keyword>
<dbReference type="SUPFAM" id="SSF55729">
    <property type="entry name" value="Acyl-CoA N-acyltransferases (Nat)"/>
    <property type="match status" value="1"/>
</dbReference>
<evidence type="ECO:0000313" key="3">
    <source>
        <dbReference type="Proteomes" id="UP000295611"/>
    </source>
</evidence>
<sequence>MNDTISIKEATSGDWPTIWTILEPTFRAGETYSLPQDITSEQARQFWMETPAKTFVCFDAQGEMIGTYFLKANQPGQGNHVGNCGYVVSPNARGLGAASAMCLHSQDMAVAMGFRAMQFNLVVSTNAQAVRLWRKLGFLIVGTLPDAFKHPTLGYVDAFVMYKHLIPG</sequence>
<name>A0A4R7AYJ3_9NEIS</name>
<dbReference type="InterPro" id="IPR000182">
    <property type="entry name" value="GNAT_dom"/>
</dbReference>
<dbReference type="Proteomes" id="UP000295611">
    <property type="component" value="Unassembled WGS sequence"/>
</dbReference>
<feature type="domain" description="N-acetyltransferase" evidence="1">
    <location>
        <begin position="5"/>
        <end position="166"/>
    </location>
</feature>
<dbReference type="PROSITE" id="PS51186">
    <property type="entry name" value="GNAT"/>
    <property type="match status" value="1"/>
</dbReference>
<organism evidence="2 3">
    <name type="scientific">Paludibacterium purpuratum</name>
    <dbReference type="NCBI Taxonomy" id="1144873"/>
    <lineage>
        <taxon>Bacteria</taxon>
        <taxon>Pseudomonadati</taxon>
        <taxon>Pseudomonadota</taxon>
        <taxon>Betaproteobacteria</taxon>
        <taxon>Neisseriales</taxon>
        <taxon>Chromobacteriaceae</taxon>
        <taxon>Paludibacterium</taxon>
    </lineage>
</organism>
<dbReference type="GO" id="GO:0016747">
    <property type="term" value="F:acyltransferase activity, transferring groups other than amino-acyl groups"/>
    <property type="evidence" value="ECO:0007669"/>
    <property type="project" value="InterPro"/>
</dbReference>
<reference evidence="2 3" key="1">
    <citation type="submission" date="2019-03" db="EMBL/GenBank/DDBJ databases">
        <title>Genomic Encyclopedia of Type Strains, Phase III (KMG-III): the genomes of soil and plant-associated and newly described type strains.</title>
        <authorList>
            <person name="Whitman W."/>
        </authorList>
    </citation>
    <scope>NUCLEOTIDE SEQUENCE [LARGE SCALE GENOMIC DNA]</scope>
    <source>
        <strain evidence="2 3">CECT 8976</strain>
    </source>
</reference>
<evidence type="ECO:0000259" key="1">
    <source>
        <dbReference type="PROSITE" id="PS51186"/>
    </source>
</evidence>
<dbReference type="OrthoDB" id="9788300at2"/>
<dbReference type="RefSeq" id="WP_133683208.1">
    <property type="nucleotide sequence ID" value="NZ_SNZP01000015.1"/>
</dbReference>